<proteinExistence type="predicted"/>
<gene>
    <name evidence="1" type="ORF">K435DRAFT_870495</name>
</gene>
<dbReference type="Proteomes" id="UP000297245">
    <property type="component" value="Unassembled WGS sequence"/>
</dbReference>
<dbReference type="EMBL" id="ML179613">
    <property type="protein sequence ID" value="THU84225.1"/>
    <property type="molecule type" value="Genomic_DNA"/>
</dbReference>
<protein>
    <recommendedName>
        <fullName evidence="3">Reverse transcriptase zinc-binding domain-containing protein</fullName>
    </recommendedName>
</protein>
<evidence type="ECO:0000313" key="2">
    <source>
        <dbReference type="Proteomes" id="UP000297245"/>
    </source>
</evidence>
<evidence type="ECO:0008006" key="3">
    <source>
        <dbReference type="Google" id="ProtNLM"/>
    </source>
</evidence>
<keyword evidence="2" id="KW-1185">Reference proteome</keyword>
<organism evidence="1 2">
    <name type="scientific">Dendrothele bispora (strain CBS 962.96)</name>
    <dbReference type="NCBI Taxonomy" id="1314807"/>
    <lineage>
        <taxon>Eukaryota</taxon>
        <taxon>Fungi</taxon>
        <taxon>Dikarya</taxon>
        <taxon>Basidiomycota</taxon>
        <taxon>Agaricomycotina</taxon>
        <taxon>Agaricomycetes</taxon>
        <taxon>Agaricomycetidae</taxon>
        <taxon>Agaricales</taxon>
        <taxon>Agaricales incertae sedis</taxon>
        <taxon>Dendrothele</taxon>
    </lineage>
</organism>
<evidence type="ECO:0000313" key="1">
    <source>
        <dbReference type="EMBL" id="THU84225.1"/>
    </source>
</evidence>
<dbReference type="AlphaFoldDB" id="A0A4V4HCU0"/>
<reference evidence="1 2" key="1">
    <citation type="journal article" date="2019" name="Nat. Ecol. Evol.">
        <title>Megaphylogeny resolves global patterns of mushroom evolution.</title>
        <authorList>
            <person name="Varga T."/>
            <person name="Krizsan K."/>
            <person name="Foldi C."/>
            <person name="Dima B."/>
            <person name="Sanchez-Garcia M."/>
            <person name="Sanchez-Ramirez S."/>
            <person name="Szollosi G.J."/>
            <person name="Szarkandi J.G."/>
            <person name="Papp V."/>
            <person name="Albert L."/>
            <person name="Andreopoulos W."/>
            <person name="Angelini C."/>
            <person name="Antonin V."/>
            <person name="Barry K.W."/>
            <person name="Bougher N.L."/>
            <person name="Buchanan P."/>
            <person name="Buyck B."/>
            <person name="Bense V."/>
            <person name="Catcheside P."/>
            <person name="Chovatia M."/>
            <person name="Cooper J."/>
            <person name="Damon W."/>
            <person name="Desjardin D."/>
            <person name="Finy P."/>
            <person name="Geml J."/>
            <person name="Haridas S."/>
            <person name="Hughes K."/>
            <person name="Justo A."/>
            <person name="Karasinski D."/>
            <person name="Kautmanova I."/>
            <person name="Kiss B."/>
            <person name="Kocsube S."/>
            <person name="Kotiranta H."/>
            <person name="LaButti K.M."/>
            <person name="Lechner B.E."/>
            <person name="Liimatainen K."/>
            <person name="Lipzen A."/>
            <person name="Lukacs Z."/>
            <person name="Mihaltcheva S."/>
            <person name="Morgado L.N."/>
            <person name="Niskanen T."/>
            <person name="Noordeloos M.E."/>
            <person name="Ohm R.A."/>
            <person name="Ortiz-Santana B."/>
            <person name="Ovrebo C."/>
            <person name="Racz N."/>
            <person name="Riley R."/>
            <person name="Savchenko A."/>
            <person name="Shiryaev A."/>
            <person name="Soop K."/>
            <person name="Spirin V."/>
            <person name="Szebenyi C."/>
            <person name="Tomsovsky M."/>
            <person name="Tulloss R.E."/>
            <person name="Uehling J."/>
            <person name="Grigoriev I.V."/>
            <person name="Vagvolgyi C."/>
            <person name="Papp T."/>
            <person name="Martin F.M."/>
            <person name="Miettinen O."/>
            <person name="Hibbett D.S."/>
            <person name="Nagy L.G."/>
        </authorList>
    </citation>
    <scope>NUCLEOTIDE SEQUENCE [LARGE SCALE GENOMIC DNA]</scope>
    <source>
        <strain evidence="1 2">CBS 962.96</strain>
    </source>
</reference>
<dbReference type="OrthoDB" id="3067164at2759"/>
<accession>A0A4V4HCU0</accession>
<name>A0A4V4HCU0_DENBC</name>
<sequence>MQLCFTSDPDDNLEPRSPILCFHHYLHCVSNYHHRRSVTRLICGDLCPMTFQSSPGRRPKPEDVFNLKCCRGCRQHYETLEHVLLQCLHVLEIVDLRHRFLSSVNIDPNLERSESHCFELLKSLLFSWDWIACTASFVNGVLKVWKNGNNIEREGEDSDEERE</sequence>